<gene>
    <name evidence="1" type="ORF">F3N42_09685</name>
</gene>
<reference evidence="1 2" key="1">
    <citation type="submission" date="2019-09" db="EMBL/GenBank/DDBJ databases">
        <title>Wenzhouxiangella sp. Genome sequencing and assembly.</title>
        <authorList>
            <person name="Zhang R."/>
        </authorList>
    </citation>
    <scope>NUCLEOTIDE SEQUENCE [LARGE SCALE GENOMIC DNA]</scope>
    <source>
        <strain evidence="1 2">W260</strain>
    </source>
</reference>
<sequence>MSEWRFIVLAATVLATPLAAAEPRLEKLWQTEATLKVPESVLYDAARKVLYVSNIDGTQPWENDGVGSIGRLDLDGNIIEVDWVDGLNGPKGMALAGDRLYVTDNDAVVTIDIEKGAIIDRLPVPDAGNINDISLGEDGVLYVTDSKKGLVHELADGEFTTLVDGLTALNGVLYSDGELFFVADGGLHLVGDDGAYTTLASGIEGRVDGVERIDADSWLVSCWKGPVFHVTRDGEVTLLDDESGTIVAADMGYDPVNRIAFFPGFWENTVAAYRLVID</sequence>
<proteinExistence type="predicted"/>
<protein>
    <submittedName>
        <fullName evidence="1">SMP-30/gluconolactonase/LRE family protein</fullName>
    </submittedName>
</protein>
<dbReference type="Gene3D" id="2.130.10.10">
    <property type="entry name" value="YVTN repeat-like/Quinoprotein amine dehydrogenase"/>
    <property type="match status" value="1"/>
</dbReference>
<comment type="caution">
    <text evidence="1">The sequence shown here is derived from an EMBL/GenBank/DDBJ whole genome shotgun (WGS) entry which is preliminary data.</text>
</comment>
<dbReference type="InterPro" id="IPR015943">
    <property type="entry name" value="WD40/YVTN_repeat-like_dom_sf"/>
</dbReference>
<dbReference type="EMBL" id="VYXP01000005">
    <property type="protein sequence ID" value="KAA9131576.1"/>
    <property type="molecule type" value="Genomic_DNA"/>
</dbReference>
<evidence type="ECO:0000313" key="1">
    <source>
        <dbReference type="EMBL" id="KAA9131576.1"/>
    </source>
</evidence>
<organism evidence="1 2">
    <name type="scientific">Marinihelvus fidelis</name>
    <dbReference type="NCBI Taxonomy" id="2613842"/>
    <lineage>
        <taxon>Bacteria</taxon>
        <taxon>Pseudomonadati</taxon>
        <taxon>Pseudomonadota</taxon>
        <taxon>Gammaproteobacteria</taxon>
        <taxon>Chromatiales</taxon>
        <taxon>Wenzhouxiangellaceae</taxon>
        <taxon>Marinihelvus</taxon>
    </lineage>
</organism>
<keyword evidence="2" id="KW-1185">Reference proteome</keyword>
<evidence type="ECO:0000313" key="2">
    <source>
        <dbReference type="Proteomes" id="UP000325372"/>
    </source>
</evidence>
<name>A0A5N0TCK0_9GAMM</name>
<dbReference type="SUPFAM" id="SSF63829">
    <property type="entry name" value="Calcium-dependent phosphotriesterase"/>
    <property type="match status" value="1"/>
</dbReference>
<dbReference type="RefSeq" id="WP_150864225.1">
    <property type="nucleotide sequence ID" value="NZ_VYXP01000005.1"/>
</dbReference>
<dbReference type="Proteomes" id="UP000325372">
    <property type="component" value="Unassembled WGS sequence"/>
</dbReference>
<accession>A0A5N0TCK0</accession>
<dbReference type="AlphaFoldDB" id="A0A5N0TCK0"/>